<name>A0A0F4JZF2_9ACTN</name>
<comment type="similarity">
    <text evidence="1">Belongs to the AfsR/DnrI/RedD regulatory family.</text>
</comment>
<dbReference type="PATRIC" id="fig|68223.7.peg.5797"/>
<feature type="domain" description="OmpR/PhoB-type" evidence="7">
    <location>
        <begin position="1"/>
        <end position="95"/>
    </location>
</feature>
<dbReference type="InterPro" id="IPR005158">
    <property type="entry name" value="BTAD"/>
</dbReference>
<dbReference type="GO" id="GO:0000160">
    <property type="term" value="P:phosphorelay signal transduction system"/>
    <property type="evidence" value="ECO:0007669"/>
    <property type="project" value="UniProtKB-KW"/>
</dbReference>
<accession>A0A0F4JZF2</accession>
<dbReference type="Pfam" id="PF00486">
    <property type="entry name" value="Trans_reg_C"/>
    <property type="match status" value="1"/>
</dbReference>
<keyword evidence="2" id="KW-0902">Two-component regulatory system</keyword>
<gene>
    <name evidence="8" type="ORF">VR44_01955</name>
</gene>
<dbReference type="AlphaFoldDB" id="A0A0F4JZF2"/>
<proteinExistence type="inferred from homology"/>
<organism evidence="8 9">
    <name type="scientific">Streptomyces katrae</name>
    <dbReference type="NCBI Taxonomy" id="68223"/>
    <lineage>
        <taxon>Bacteria</taxon>
        <taxon>Bacillati</taxon>
        <taxon>Actinomycetota</taxon>
        <taxon>Actinomycetes</taxon>
        <taxon>Kitasatosporales</taxon>
        <taxon>Streptomycetaceae</taxon>
        <taxon>Streptomyces</taxon>
    </lineage>
</organism>
<keyword evidence="3" id="KW-0805">Transcription regulation</keyword>
<dbReference type="InterPro" id="IPR036388">
    <property type="entry name" value="WH-like_DNA-bd_sf"/>
</dbReference>
<dbReference type="CDD" id="cd15831">
    <property type="entry name" value="BTAD"/>
    <property type="match status" value="1"/>
</dbReference>
<dbReference type="PANTHER" id="PTHR35807:SF1">
    <property type="entry name" value="TRANSCRIPTIONAL REGULATOR REDD"/>
    <property type="match status" value="1"/>
</dbReference>
<evidence type="ECO:0000256" key="3">
    <source>
        <dbReference type="ARBA" id="ARBA00023015"/>
    </source>
</evidence>
<dbReference type="PROSITE" id="PS51755">
    <property type="entry name" value="OMPR_PHOB"/>
    <property type="match status" value="1"/>
</dbReference>
<dbReference type="Proteomes" id="UP000033551">
    <property type="component" value="Unassembled WGS sequence"/>
</dbReference>
<evidence type="ECO:0000313" key="8">
    <source>
        <dbReference type="EMBL" id="KJY39209.1"/>
    </source>
</evidence>
<dbReference type="GO" id="GO:0003677">
    <property type="term" value="F:DNA binding"/>
    <property type="evidence" value="ECO:0007669"/>
    <property type="project" value="UniProtKB-UniRule"/>
</dbReference>
<evidence type="ECO:0000313" key="9">
    <source>
        <dbReference type="Proteomes" id="UP000033551"/>
    </source>
</evidence>
<dbReference type="InterPro" id="IPR001867">
    <property type="entry name" value="OmpR/PhoB-type_DNA-bd"/>
</dbReference>
<keyword evidence="5" id="KW-0804">Transcription</keyword>
<dbReference type="SUPFAM" id="SSF48452">
    <property type="entry name" value="TPR-like"/>
    <property type="match status" value="1"/>
</dbReference>
<evidence type="ECO:0000259" key="7">
    <source>
        <dbReference type="PROSITE" id="PS51755"/>
    </source>
</evidence>
<evidence type="ECO:0000256" key="5">
    <source>
        <dbReference type="ARBA" id="ARBA00023163"/>
    </source>
</evidence>
<evidence type="ECO:0000256" key="2">
    <source>
        <dbReference type="ARBA" id="ARBA00023012"/>
    </source>
</evidence>
<dbReference type="OrthoDB" id="4336084at2"/>
<reference evidence="8 9" key="1">
    <citation type="submission" date="2015-02" db="EMBL/GenBank/DDBJ databases">
        <authorList>
            <person name="Ju K.-S."/>
            <person name="Doroghazi J.R."/>
            <person name="Metcalf W."/>
        </authorList>
    </citation>
    <scope>NUCLEOTIDE SEQUENCE [LARGE SCALE GENOMIC DNA]</scope>
    <source>
        <strain evidence="8 9">NRRL ISP-5550</strain>
    </source>
</reference>
<keyword evidence="9" id="KW-1185">Reference proteome</keyword>
<dbReference type="GO" id="GO:0006355">
    <property type="term" value="P:regulation of DNA-templated transcription"/>
    <property type="evidence" value="ECO:0007669"/>
    <property type="project" value="InterPro"/>
</dbReference>
<dbReference type="InterPro" id="IPR016032">
    <property type="entry name" value="Sig_transdc_resp-reg_C-effctor"/>
</dbReference>
<evidence type="ECO:0000256" key="1">
    <source>
        <dbReference type="ARBA" id="ARBA00005820"/>
    </source>
</evidence>
<dbReference type="PANTHER" id="PTHR35807">
    <property type="entry name" value="TRANSCRIPTIONAL REGULATOR REDD-RELATED"/>
    <property type="match status" value="1"/>
</dbReference>
<dbReference type="SMART" id="SM00862">
    <property type="entry name" value="Trans_reg_C"/>
    <property type="match status" value="1"/>
</dbReference>
<dbReference type="InterPro" id="IPR051677">
    <property type="entry name" value="AfsR-DnrI-RedD_regulator"/>
</dbReference>
<dbReference type="SUPFAM" id="SSF46894">
    <property type="entry name" value="C-terminal effector domain of the bipartite response regulators"/>
    <property type="match status" value="1"/>
</dbReference>
<dbReference type="EMBL" id="JZWV01000027">
    <property type="protein sequence ID" value="KJY39209.1"/>
    <property type="molecule type" value="Genomic_DNA"/>
</dbReference>
<dbReference type="SMART" id="SM01043">
    <property type="entry name" value="BTAD"/>
    <property type="match status" value="1"/>
</dbReference>
<dbReference type="InterPro" id="IPR011990">
    <property type="entry name" value="TPR-like_helical_dom_sf"/>
</dbReference>
<dbReference type="RefSeq" id="WP_045945577.1">
    <property type="nucleotide sequence ID" value="NZ_JZWV01000027.1"/>
</dbReference>
<dbReference type="Gene3D" id="1.10.10.10">
    <property type="entry name" value="Winged helix-like DNA-binding domain superfamily/Winged helix DNA-binding domain"/>
    <property type="match status" value="1"/>
</dbReference>
<feature type="DNA-binding region" description="OmpR/PhoB-type" evidence="6">
    <location>
        <begin position="1"/>
        <end position="95"/>
    </location>
</feature>
<dbReference type="Pfam" id="PF03704">
    <property type="entry name" value="BTAD"/>
    <property type="match status" value="1"/>
</dbReference>
<sequence>MQFQILGPLEIETRDGQRVSPRALKLRSLLAYLCMHSTRPVSMDRLIEALWSGTPPQSATTALHVYVSQLRKYLSSVGVDPKLIVTQPPGYRLDLCSQTLDLRRFESLLCHFRSLHAQDRLEEAAEAINAALALWRGPALEDLRAVPFFHNLCRQLNEKRAFAYEQKFEIELKLGRHNSLIGELYSLIDEQPTRENLYWHLMIALYRSGRIAESLAEYGRIRKILVQDLGVEPGLKLQKLHRAILAREAWLDDSWEDVRSAYAC</sequence>
<dbReference type="Gene3D" id="1.25.40.10">
    <property type="entry name" value="Tetratricopeptide repeat domain"/>
    <property type="match status" value="1"/>
</dbReference>
<evidence type="ECO:0000256" key="4">
    <source>
        <dbReference type="ARBA" id="ARBA00023125"/>
    </source>
</evidence>
<comment type="caution">
    <text evidence="8">The sequence shown here is derived from an EMBL/GenBank/DDBJ whole genome shotgun (WGS) entry which is preliminary data.</text>
</comment>
<keyword evidence="4 6" id="KW-0238">DNA-binding</keyword>
<evidence type="ECO:0000256" key="6">
    <source>
        <dbReference type="PROSITE-ProRule" id="PRU01091"/>
    </source>
</evidence>
<protein>
    <recommendedName>
        <fullName evidence="7">OmpR/PhoB-type domain-containing protein</fullName>
    </recommendedName>
</protein>